<name>A0LSD3_ACIC1</name>
<feature type="binding site" description="via carbamate group" evidence="4">
    <location>
        <position position="164"/>
    </location>
    <ligand>
        <name>Zn(2+)</name>
        <dbReference type="ChEBI" id="CHEBI:29105"/>
        <label>2</label>
    </ligand>
</feature>
<keyword evidence="1 4" id="KW-0479">Metal-binding</keyword>
<comment type="cofactor">
    <cofactor evidence="4">
        <name>a divalent metal cation</name>
        <dbReference type="ChEBI" id="CHEBI:60240"/>
    </cofactor>
    <text evidence="4">Binds 2 divalent metal cations per subunit.</text>
</comment>
<dbReference type="PANTHER" id="PTHR10819">
    <property type="entry name" value="PHOSPHOTRIESTERASE-RELATED"/>
    <property type="match status" value="1"/>
</dbReference>
<dbReference type="Pfam" id="PF02126">
    <property type="entry name" value="PTE"/>
    <property type="match status" value="1"/>
</dbReference>
<dbReference type="FunCoup" id="A0LSD3">
    <property type="interactions" value="10"/>
</dbReference>
<dbReference type="PANTHER" id="PTHR10819:SF3">
    <property type="entry name" value="PHOSPHOTRIESTERASE-RELATED PROTEIN"/>
    <property type="match status" value="1"/>
</dbReference>
<feature type="binding site" evidence="4">
    <location>
        <position position="225"/>
    </location>
    <ligand>
        <name>Zn(2+)</name>
        <dbReference type="ChEBI" id="CHEBI:29105"/>
        <label>2</label>
    </ligand>
</feature>
<feature type="binding site" description="via carbamate group" evidence="4">
    <location>
        <position position="164"/>
    </location>
    <ligand>
        <name>Zn(2+)</name>
        <dbReference type="ChEBI" id="CHEBI:29105"/>
        <label>1</label>
    </ligand>
</feature>
<feature type="modified residue" description="N6-carboxylysine" evidence="3 5">
    <location>
        <position position="164"/>
    </location>
</feature>
<dbReference type="Proteomes" id="UP000008221">
    <property type="component" value="Chromosome"/>
</dbReference>
<dbReference type="GO" id="GO:0008270">
    <property type="term" value="F:zinc ion binding"/>
    <property type="evidence" value="ECO:0007669"/>
    <property type="project" value="InterPro"/>
</dbReference>
<proteinExistence type="inferred from homology"/>
<gene>
    <name evidence="6" type="ordered locus">Acel_0570</name>
</gene>
<evidence type="ECO:0000313" key="6">
    <source>
        <dbReference type="EMBL" id="ABK52343.1"/>
    </source>
</evidence>
<organism evidence="6 7">
    <name type="scientific">Acidothermus cellulolyticus (strain ATCC 43068 / DSM 8971 / 11B)</name>
    <dbReference type="NCBI Taxonomy" id="351607"/>
    <lineage>
        <taxon>Bacteria</taxon>
        <taxon>Bacillati</taxon>
        <taxon>Actinomycetota</taxon>
        <taxon>Actinomycetes</taxon>
        <taxon>Acidothermales</taxon>
        <taxon>Acidothermaceae</taxon>
        <taxon>Acidothermus</taxon>
    </lineage>
</organism>
<evidence type="ECO:0000256" key="2">
    <source>
        <dbReference type="ARBA" id="ARBA00022801"/>
    </source>
</evidence>
<dbReference type="OrthoDB" id="9795018at2"/>
<evidence type="ECO:0000256" key="4">
    <source>
        <dbReference type="PIRSR" id="PIRSR601559-51"/>
    </source>
</evidence>
<dbReference type="eggNOG" id="COG1735">
    <property type="taxonomic scope" value="Bacteria"/>
</dbReference>
<dbReference type="GO" id="GO:0016787">
    <property type="term" value="F:hydrolase activity"/>
    <property type="evidence" value="ECO:0007669"/>
    <property type="project" value="UniProtKB-KW"/>
</dbReference>
<dbReference type="PROSITE" id="PS51347">
    <property type="entry name" value="PHOSPHOTRIESTERASE_2"/>
    <property type="match status" value="1"/>
</dbReference>
<dbReference type="Gene3D" id="3.20.20.140">
    <property type="entry name" value="Metal-dependent hydrolases"/>
    <property type="match status" value="1"/>
</dbReference>
<dbReference type="RefSeq" id="WP_011719406.1">
    <property type="nucleotide sequence ID" value="NC_008578.1"/>
</dbReference>
<protein>
    <submittedName>
        <fullName evidence="6">Aryldialkylphosphatase</fullName>
    </submittedName>
</protein>
<dbReference type="EMBL" id="CP000481">
    <property type="protein sequence ID" value="ABK52343.1"/>
    <property type="molecule type" value="Genomic_DNA"/>
</dbReference>
<reference evidence="6 7" key="1">
    <citation type="journal article" date="2009" name="Genome Res.">
        <title>Complete genome of the cellulolytic thermophile Acidothermus cellulolyticus 11B provides insights into its ecophysiological and evolutionary adaptations.</title>
        <authorList>
            <person name="Barabote R.D."/>
            <person name="Xie G."/>
            <person name="Leu D.H."/>
            <person name="Normand P."/>
            <person name="Necsulea A."/>
            <person name="Daubin V."/>
            <person name="Medigue C."/>
            <person name="Adney W.S."/>
            <person name="Xu X.C."/>
            <person name="Lapidus A."/>
            <person name="Parales R.E."/>
            <person name="Detter C."/>
            <person name="Pujic P."/>
            <person name="Bruce D."/>
            <person name="Lavire C."/>
            <person name="Challacombe J.F."/>
            <person name="Brettin T.S."/>
            <person name="Berry A.M."/>
        </authorList>
    </citation>
    <scope>NUCLEOTIDE SEQUENCE [LARGE SCALE GENOMIC DNA]</scope>
    <source>
        <strain evidence="7">ATCC 43068 / DSM 8971 / 11B</strain>
    </source>
</reference>
<sequence length="332" mass="35997">MTSTQARESDSGMPVQGNALVRTILGDISSTELGVCLSHEHVIIDGGVPKIINPEIALQSVEAAVTELEECKKAGVQSLIDAMPADAGRNIAKLAEVARRTGIHIVSCTGLHHKRYYGERHWGELLAAEELAELFVQDITEGIDYFDLCGPVVRRSPHRAGCIKVAGSKNGLTHRDRRIFLAASIAAARTGAPIMTHCEAGTGGLEHIDTFRDLGVPLHRVILSHTDKMPDPVYHAEMLSAGVNLVYDQGLRTPDQTLSLLQRMVESGYYSQILLGTDAARRSLWTALGGTPGIAEIRRSFKIALEMNVGSEIAHALWVTNPARVFSLEGIR</sequence>
<comment type="similarity">
    <text evidence="5">Belongs to the metallo-dependent hydrolases superfamily. Phosphotriesterase family.</text>
</comment>
<keyword evidence="2" id="KW-0378">Hydrolase</keyword>
<evidence type="ECO:0000256" key="5">
    <source>
        <dbReference type="PROSITE-ProRule" id="PRU00679"/>
    </source>
</evidence>
<feature type="binding site" evidence="4">
    <location>
        <position position="197"/>
    </location>
    <ligand>
        <name>Zn(2+)</name>
        <dbReference type="ChEBI" id="CHEBI:29105"/>
        <label>2</label>
    </ligand>
</feature>
<dbReference type="STRING" id="351607.Acel_0570"/>
<evidence type="ECO:0000256" key="3">
    <source>
        <dbReference type="PIRSR" id="PIRSR601559-50"/>
    </source>
</evidence>
<evidence type="ECO:0000313" key="7">
    <source>
        <dbReference type="Proteomes" id="UP000008221"/>
    </source>
</evidence>
<dbReference type="HOGENOM" id="CLU_054760_1_1_11"/>
<dbReference type="InterPro" id="IPR032466">
    <property type="entry name" value="Metal_Hydrolase"/>
</dbReference>
<keyword evidence="7" id="KW-1185">Reference proteome</keyword>
<feature type="binding site" evidence="4">
    <location>
        <position position="41"/>
    </location>
    <ligand>
        <name>Zn(2+)</name>
        <dbReference type="ChEBI" id="CHEBI:29105"/>
        <label>1</label>
    </ligand>
</feature>
<feature type="binding site" evidence="4">
    <location>
        <position position="278"/>
    </location>
    <ligand>
        <name>Zn(2+)</name>
        <dbReference type="ChEBI" id="CHEBI:29105"/>
        <label>1</label>
    </ligand>
</feature>
<dbReference type="AlphaFoldDB" id="A0LSD3"/>
<dbReference type="PIRSF" id="PIRSF016839">
    <property type="entry name" value="PhP"/>
    <property type="match status" value="1"/>
</dbReference>
<dbReference type="KEGG" id="ace:Acel_0570"/>
<accession>A0LSD3</accession>
<dbReference type="InterPro" id="IPR001559">
    <property type="entry name" value="Phosphotriesterase"/>
</dbReference>
<feature type="binding site" evidence="4">
    <location>
        <position position="39"/>
    </location>
    <ligand>
        <name>Zn(2+)</name>
        <dbReference type="ChEBI" id="CHEBI:29105"/>
        <label>1</label>
    </ligand>
</feature>
<evidence type="ECO:0000256" key="1">
    <source>
        <dbReference type="ARBA" id="ARBA00022723"/>
    </source>
</evidence>
<dbReference type="SUPFAM" id="SSF51556">
    <property type="entry name" value="Metallo-dependent hydrolases"/>
    <property type="match status" value="1"/>
</dbReference>
<dbReference type="InParanoid" id="A0LSD3"/>